<feature type="compositionally biased region" description="Basic and acidic residues" evidence="1">
    <location>
        <begin position="90"/>
        <end position="101"/>
    </location>
</feature>
<feature type="region of interest" description="Disordered" evidence="1">
    <location>
        <begin position="57"/>
        <end position="101"/>
    </location>
</feature>
<sequence length="101" mass="10666">MARVEHPARAGGDRGLDGGDVGSGRLRPADRGRHHQHLVGALECRGERRRVGEVAAAHAHPAVGEGGGGPRVGHADPELGGRQPLEQALDDARAEPGRWRR</sequence>
<accession>A0ABQ6JKN2</accession>
<evidence type="ECO:0000256" key="1">
    <source>
        <dbReference type="SAM" id="MobiDB-lite"/>
    </source>
</evidence>
<gene>
    <name evidence="2" type="ORF">GCM10025868_30650</name>
</gene>
<organism evidence="2 3">
    <name type="scientific">Angustibacter aerolatus</name>
    <dbReference type="NCBI Taxonomy" id="1162965"/>
    <lineage>
        <taxon>Bacteria</taxon>
        <taxon>Bacillati</taxon>
        <taxon>Actinomycetota</taxon>
        <taxon>Actinomycetes</taxon>
        <taxon>Kineosporiales</taxon>
        <taxon>Kineosporiaceae</taxon>
    </lineage>
</organism>
<comment type="caution">
    <text evidence="2">The sequence shown here is derived from an EMBL/GenBank/DDBJ whole genome shotgun (WGS) entry which is preliminary data.</text>
</comment>
<name>A0ABQ6JKN2_9ACTN</name>
<feature type="compositionally biased region" description="Basic and acidic residues" evidence="1">
    <location>
        <begin position="1"/>
        <end position="17"/>
    </location>
</feature>
<dbReference type="EMBL" id="BSUZ01000001">
    <property type="protein sequence ID" value="GMA87815.1"/>
    <property type="molecule type" value="Genomic_DNA"/>
</dbReference>
<reference evidence="3" key="1">
    <citation type="journal article" date="2019" name="Int. J. Syst. Evol. Microbiol.">
        <title>The Global Catalogue of Microorganisms (GCM) 10K type strain sequencing project: providing services to taxonomists for standard genome sequencing and annotation.</title>
        <authorList>
            <consortium name="The Broad Institute Genomics Platform"/>
            <consortium name="The Broad Institute Genome Sequencing Center for Infectious Disease"/>
            <person name="Wu L."/>
            <person name="Ma J."/>
        </authorList>
    </citation>
    <scope>NUCLEOTIDE SEQUENCE [LARGE SCALE GENOMIC DNA]</scope>
    <source>
        <strain evidence="3">NBRC 108730</strain>
    </source>
</reference>
<evidence type="ECO:0000313" key="2">
    <source>
        <dbReference type="EMBL" id="GMA87815.1"/>
    </source>
</evidence>
<evidence type="ECO:0000313" key="3">
    <source>
        <dbReference type="Proteomes" id="UP001157017"/>
    </source>
</evidence>
<keyword evidence="3" id="KW-1185">Reference proteome</keyword>
<protein>
    <submittedName>
        <fullName evidence="2">Uncharacterized protein</fullName>
    </submittedName>
</protein>
<dbReference type="Proteomes" id="UP001157017">
    <property type="component" value="Unassembled WGS sequence"/>
</dbReference>
<proteinExistence type="predicted"/>
<feature type="region of interest" description="Disordered" evidence="1">
    <location>
        <begin position="1"/>
        <end position="38"/>
    </location>
</feature>